<proteinExistence type="inferred from homology"/>
<dbReference type="PANTHER" id="PTHR21531:SF0">
    <property type="entry name" value="PROTEIN LTV1 HOMOLOG"/>
    <property type="match status" value="1"/>
</dbReference>
<gene>
    <name evidence="4" type="ORF">DGYR_LOCUS10992</name>
</gene>
<evidence type="ECO:0000313" key="4">
    <source>
        <dbReference type="EMBL" id="CAD5123305.1"/>
    </source>
</evidence>
<evidence type="ECO:0000256" key="2">
    <source>
        <dbReference type="ARBA" id="ARBA00021561"/>
    </source>
</evidence>
<comment type="caution">
    <text evidence="4">The sequence shown here is derived from an EMBL/GenBank/DDBJ whole genome shotgun (WGS) entry which is preliminary data.</text>
</comment>
<name>A0A7I8W475_9ANNE</name>
<dbReference type="PANTHER" id="PTHR21531">
    <property type="entry name" value="LOW-TEMPERATURE VIABILITY PROTEIN LTV1-RELATED"/>
    <property type="match status" value="1"/>
</dbReference>
<dbReference type="Pfam" id="PF04180">
    <property type="entry name" value="LTV"/>
    <property type="match status" value="2"/>
</dbReference>
<evidence type="ECO:0000256" key="1">
    <source>
        <dbReference type="ARBA" id="ARBA00009078"/>
    </source>
</evidence>
<dbReference type="InterPro" id="IPR007307">
    <property type="entry name" value="Ltv1"/>
</dbReference>
<dbReference type="AlphaFoldDB" id="A0A7I8W475"/>
<evidence type="ECO:0000256" key="3">
    <source>
        <dbReference type="SAM" id="MobiDB-lite"/>
    </source>
</evidence>
<reference evidence="4 5" key="1">
    <citation type="submission" date="2020-08" db="EMBL/GenBank/DDBJ databases">
        <authorList>
            <person name="Hejnol A."/>
        </authorList>
    </citation>
    <scope>NUCLEOTIDE SEQUENCE [LARGE SCALE GENOMIC DNA]</scope>
</reference>
<comment type="similarity">
    <text evidence="1">Belongs to the LTV1 family.</text>
</comment>
<keyword evidence="5" id="KW-1185">Reference proteome</keyword>
<protein>
    <recommendedName>
        <fullName evidence="2">Protein LTV1 homolog</fullName>
    </recommendedName>
</protein>
<dbReference type="GO" id="GO:0042274">
    <property type="term" value="P:ribosomal small subunit biogenesis"/>
    <property type="evidence" value="ECO:0007669"/>
    <property type="project" value="InterPro"/>
</dbReference>
<feature type="compositionally biased region" description="Basic and acidic residues" evidence="3">
    <location>
        <begin position="377"/>
        <end position="408"/>
    </location>
</feature>
<dbReference type="GO" id="GO:0030688">
    <property type="term" value="C:preribosome, small subunit precursor"/>
    <property type="evidence" value="ECO:0007669"/>
    <property type="project" value="TreeGrafter"/>
</dbReference>
<dbReference type="OrthoDB" id="5852896at2759"/>
<dbReference type="GO" id="GO:0005829">
    <property type="term" value="C:cytosol"/>
    <property type="evidence" value="ECO:0007669"/>
    <property type="project" value="TreeGrafter"/>
</dbReference>
<evidence type="ECO:0000313" key="5">
    <source>
        <dbReference type="Proteomes" id="UP000549394"/>
    </source>
</evidence>
<dbReference type="Proteomes" id="UP000549394">
    <property type="component" value="Unassembled WGS sequence"/>
</dbReference>
<feature type="compositionally biased region" description="Basic and acidic residues" evidence="3">
    <location>
        <begin position="359"/>
        <end position="370"/>
    </location>
</feature>
<dbReference type="GO" id="GO:0000056">
    <property type="term" value="P:ribosomal small subunit export from nucleus"/>
    <property type="evidence" value="ECO:0007669"/>
    <property type="project" value="TreeGrafter"/>
</dbReference>
<dbReference type="GO" id="GO:0005634">
    <property type="term" value="C:nucleus"/>
    <property type="evidence" value="ECO:0007669"/>
    <property type="project" value="TreeGrafter"/>
</dbReference>
<dbReference type="EMBL" id="CAJFCJ010000019">
    <property type="protein sequence ID" value="CAD5123305.1"/>
    <property type="molecule type" value="Genomic_DNA"/>
</dbReference>
<accession>A0A7I8W475</accession>
<feature type="region of interest" description="Disordered" evidence="3">
    <location>
        <begin position="343"/>
        <end position="408"/>
    </location>
</feature>
<organism evidence="4 5">
    <name type="scientific">Dimorphilus gyrociliatus</name>
    <dbReference type="NCBI Taxonomy" id="2664684"/>
    <lineage>
        <taxon>Eukaryota</taxon>
        <taxon>Metazoa</taxon>
        <taxon>Spiralia</taxon>
        <taxon>Lophotrochozoa</taxon>
        <taxon>Annelida</taxon>
        <taxon>Polychaeta</taxon>
        <taxon>Polychaeta incertae sedis</taxon>
        <taxon>Dinophilidae</taxon>
        <taxon>Dimorphilus</taxon>
    </lineage>
</organism>
<feature type="region of interest" description="Disordered" evidence="3">
    <location>
        <begin position="22"/>
        <end position="44"/>
    </location>
</feature>
<sequence length="435" mass="50328">MPKKKKFIDKKKAVTFHLVHRSQKDPLQADDEAPKRVLLPTEKEKLNARKEEQLKYGINFEDEYDYMQHLKESREIHNVEMDGIDHWIAESNENESTLNIKLPSKLFGSNMETDVGMLNKAAPVSGPRLDLDPDLVAAMDDDFNFDDPDNQLEDDFISKANCEEGAEEDEGEYDECDMSSDFGEGDDFFDEKSFGGETFRTSKSRFTEYSVSSSVMRRNEGLSNLDDRFEELFDQYDDDEIGALDQEEIQGNLGEDNLVLKAALEEYGEAMEAKERTLKDEVRIPKTLNYQDSDEEFIAVEVEEEDKGEKWDCETILTTYSTIYNNPKVIDDKPKKIQLTKRLAVPNDALPSQNRATNRQKDKDIYKPNFDKACTVRNKEESAEERKARKKAIKDERRERRKEKKDTKLTFKSEKLKQQSEIVNLQKNISAVKIV</sequence>